<dbReference type="GO" id="GO:0008233">
    <property type="term" value="F:peptidase activity"/>
    <property type="evidence" value="ECO:0007669"/>
    <property type="project" value="UniProtKB-KW"/>
</dbReference>
<dbReference type="GO" id="GO:0006508">
    <property type="term" value="P:proteolysis"/>
    <property type="evidence" value="ECO:0007669"/>
    <property type="project" value="UniProtKB-UniRule"/>
</dbReference>
<organism evidence="3 4">
    <name type="scientific">SAR324 cluster bacterium</name>
    <dbReference type="NCBI Taxonomy" id="2024889"/>
    <lineage>
        <taxon>Bacteria</taxon>
        <taxon>Deltaproteobacteria</taxon>
        <taxon>SAR324 cluster</taxon>
    </lineage>
</organism>
<dbReference type="EMBL" id="NZEX01000013">
    <property type="protein sequence ID" value="MAH62105.1"/>
    <property type="molecule type" value="Genomic_DNA"/>
</dbReference>
<comment type="subunit">
    <text evidence="1">Binds to the N-terminal domain of the chaperone ClpA.</text>
</comment>
<keyword evidence="3" id="KW-0645">Protease</keyword>
<dbReference type="HAMAP" id="MF_00302">
    <property type="entry name" value="ClpS"/>
    <property type="match status" value="1"/>
</dbReference>
<dbReference type="SUPFAM" id="SSF54736">
    <property type="entry name" value="ClpS-like"/>
    <property type="match status" value="1"/>
</dbReference>
<keyword evidence="3" id="KW-0378">Hydrolase</keyword>
<evidence type="ECO:0000259" key="2">
    <source>
        <dbReference type="Pfam" id="PF02617"/>
    </source>
</evidence>
<dbReference type="FunFam" id="3.30.1390.10:FF:000002">
    <property type="entry name" value="ATP-dependent Clp protease adapter protein ClpS"/>
    <property type="match status" value="1"/>
</dbReference>
<dbReference type="AlphaFoldDB" id="A0A2D6YFZ3"/>
<dbReference type="Proteomes" id="UP000226525">
    <property type="component" value="Unassembled WGS sequence"/>
</dbReference>
<dbReference type="GO" id="GO:0030163">
    <property type="term" value="P:protein catabolic process"/>
    <property type="evidence" value="ECO:0007669"/>
    <property type="project" value="InterPro"/>
</dbReference>
<evidence type="ECO:0000313" key="4">
    <source>
        <dbReference type="Proteomes" id="UP000226525"/>
    </source>
</evidence>
<dbReference type="InterPro" id="IPR014719">
    <property type="entry name" value="Ribosomal_bL12_C/ClpS-like"/>
</dbReference>
<name>A0A2D6YFZ3_9DELT</name>
<evidence type="ECO:0000256" key="1">
    <source>
        <dbReference type="HAMAP-Rule" id="MF_00302"/>
    </source>
</evidence>
<reference evidence="4" key="1">
    <citation type="submission" date="2017-09" db="EMBL/GenBank/DDBJ databases">
        <title>The Reconstruction of 2,631 Draft Metagenome-Assembled Genomes from the Global Oceans.</title>
        <authorList>
            <person name="Tully B.J."/>
            <person name="Graham E.D."/>
            <person name="Heidelberg J.F."/>
        </authorList>
    </citation>
    <scope>NUCLEOTIDE SEQUENCE [LARGE SCALE GENOMIC DNA]</scope>
</reference>
<comment type="function">
    <text evidence="1">Involved in the modulation of the specificity of the ClpAP-mediated ATP-dependent protein degradation.</text>
</comment>
<dbReference type="InterPro" id="IPR022935">
    <property type="entry name" value="ClpS"/>
</dbReference>
<comment type="similarity">
    <text evidence="1">Belongs to the ClpS family.</text>
</comment>
<dbReference type="Pfam" id="PF02617">
    <property type="entry name" value="ClpS"/>
    <property type="match status" value="1"/>
</dbReference>
<proteinExistence type="inferred from homology"/>
<feature type="domain" description="Adaptor protein ClpS core" evidence="2">
    <location>
        <begin position="19"/>
        <end position="97"/>
    </location>
</feature>
<gene>
    <name evidence="1" type="primary">clpS</name>
    <name evidence="3" type="ORF">CMN54_01390</name>
</gene>
<dbReference type="PANTHER" id="PTHR33473">
    <property type="entry name" value="ATP-DEPENDENT CLP PROTEASE ADAPTER PROTEIN CLPS1, CHLOROPLASTIC"/>
    <property type="match status" value="1"/>
</dbReference>
<dbReference type="Gene3D" id="3.30.1390.10">
    <property type="match status" value="1"/>
</dbReference>
<evidence type="ECO:0000313" key="3">
    <source>
        <dbReference type="EMBL" id="MAH62105.1"/>
    </source>
</evidence>
<accession>A0A2D6YFZ3</accession>
<dbReference type="PANTHER" id="PTHR33473:SF19">
    <property type="entry name" value="ATP-DEPENDENT CLP PROTEASE ADAPTER PROTEIN CLPS"/>
    <property type="match status" value="1"/>
</dbReference>
<dbReference type="NCBIfam" id="NF000672">
    <property type="entry name" value="PRK00033.1-5"/>
    <property type="match status" value="1"/>
</dbReference>
<comment type="caution">
    <text evidence="3">The sequence shown here is derived from an EMBL/GenBank/DDBJ whole genome shotgun (WGS) entry which is preliminary data.</text>
</comment>
<sequence>MSQFNPQEDFVTLTKQKLKPPVHYKVLLHNDDYTTMDFVVSVLEAVFNKTADEAIQIMLQVHKTGVGICGVYSHEVAETKVEAVHEMARQNEFPLKASMEEV</sequence>
<protein>
    <recommendedName>
        <fullName evidence="1">ATP-dependent Clp protease adapter protein ClpS</fullName>
    </recommendedName>
</protein>
<dbReference type="InterPro" id="IPR003769">
    <property type="entry name" value="ClpS_core"/>
</dbReference>